<dbReference type="SUPFAM" id="SSF53756">
    <property type="entry name" value="UDP-Glycosyltransferase/glycogen phosphorylase"/>
    <property type="match status" value="1"/>
</dbReference>
<evidence type="ECO:0000259" key="4">
    <source>
        <dbReference type="Pfam" id="PF13579"/>
    </source>
</evidence>
<dbReference type="Proteomes" id="UP000551709">
    <property type="component" value="Chromosome"/>
</dbReference>
<keyword evidence="1 5" id="KW-0328">Glycosyltransferase</keyword>
<feature type="domain" description="Glycosyl transferase family 1" evidence="3">
    <location>
        <begin position="201"/>
        <end position="363"/>
    </location>
</feature>
<dbReference type="Pfam" id="PF13579">
    <property type="entry name" value="Glyco_trans_4_4"/>
    <property type="match status" value="1"/>
</dbReference>
<reference evidence="5" key="2">
    <citation type="submission" date="2022-04" db="EMBL/GenBank/DDBJ databases">
        <authorList>
            <person name="Bromfield E.S.P."/>
            <person name="Cloutier S."/>
        </authorList>
    </citation>
    <scope>NUCLEOTIDE SEQUENCE</scope>
    <source>
        <strain evidence="5">1S5</strain>
    </source>
</reference>
<organism evidence="5 6">
    <name type="scientific">Bradyrhizobium barranii subsp. apii</name>
    <dbReference type="NCBI Taxonomy" id="2819348"/>
    <lineage>
        <taxon>Bacteria</taxon>
        <taxon>Pseudomonadati</taxon>
        <taxon>Pseudomonadota</taxon>
        <taxon>Alphaproteobacteria</taxon>
        <taxon>Hyphomicrobiales</taxon>
        <taxon>Nitrobacteraceae</taxon>
        <taxon>Bradyrhizobium</taxon>
        <taxon>Bradyrhizobium barranii</taxon>
    </lineage>
</organism>
<proteinExistence type="predicted"/>
<dbReference type="RefSeq" id="WP_224580797.1">
    <property type="nucleotide sequence ID" value="NZ_CP096255.1"/>
</dbReference>
<sequence length="407" mass="43867">MAELLKGLEGTNMALHLLCVGGEDHALRIPFLAALQNRGLRVSAAGTGAASAFAKTGIPYHQYQFDRFGVGFADRAAMGQLARLVKSARPDVIQTFDTKPNLFAPLALRGSVPVVRTINGMGWVFSSTELRALAFRPVYLAMQRLAACWTAATVFQNKADSSFFQRHRLLGKSSSVIIGSSGIDVGAFEAAQARTTSPAELRAELGLGDAEIVLTVSRLTVQKGITTLLEAAKLVHEVRPNVRFLLVGPRESEGPFAVGQELIEAHAPYVIATGARSDIPALLGIADLFAFPTEYREGIPRVLLEAGLAGVPIVASRMPGCDDVVREDWNGKLVAPRDPRALAASILDLLQDSARAKTMGQRSINVVRKEFDLNVVADRYAELYTQLLSRSYSSGWRAAAHSSSEIQ</sequence>
<dbReference type="PANTHER" id="PTHR12526">
    <property type="entry name" value="GLYCOSYLTRANSFERASE"/>
    <property type="match status" value="1"/>
</dbReference>
<feature type="domain" description="Glycosyltransferase subfamily 4-like N-terminal" evidence="4">
    <location>
        <begin position="33"/>
        <end position="155"/>
    </location>
</feature>
<dbReference type="GO" id="GO:0016757">
    <property type="term" value="F:glycosyltransferase activity"/>
    <property type="evidence" value="ECO:0007669"/>
    <property type="project" value="UniProtKB-KW"/>
</dbReference>
<evidence type="ECO:0000256" key="1">
    <source>
        <dbReference type="ARBA" id="ARBA00022676"/>
    </source>
</evidence>
<dbReference type="AlphaFoldDB" id="A0A8T5VFP8"/>
<accession>A0A8T5VFP8</accession>
<keyword evidence="2 5" id="KW-0808">Transferase</keyword>
<reference evidence="5" key="1">
    <citation type="journal article" date="2017" name="Syst. Appl. Microbiol.">
        <title>Soybeans inoculated with root zone soils of Canadian native legumes harbour diverse and novel Bradyrhizobium spp. that possess agricultural potential.</title>
        <authorList>
            <person name="Bromfield E.S.P."/>
            <person name="Cloutier S."/>
            <person name="Tambong J.T."/>
            <person name="Tran Thi T.V."/>
        </authorList>
    </citation>
    <scope>NUCLEOTIDE SEQUENCE</scope>
    <source>
        <strain evidence="5">1S5</strain>
    </source>
</reference>
<dbReference type="EMBL" id="CP096255">
    <property type="protein sequence ID" value="UPT91018.1"/>
    <property type="molecule type" value="Genomic_DNA"/>
</dbReference>
<dbReference type="Pfam" id="PF00534">
    <property type="entry name" value="Glycos_transf_1"/>
    <property type="match status" value="1"/>
</dbReference>
<dbReference type="InterPro" id="IPR028098">
    <property type="entry name" value="Glyco_trans_4-like_N"/>
</dbReference>
<gene>
    <name evidence="5" type="ORF">HAP41_0000020080</name>
</gene>
<dbReference type="Gene3D" id="3.40.50.2000">
    <property type="entry name" value="Glycogen Phosphorylase B"/>
    <property type="match status" value="2"/>
</dbReference>
<evidence type="ECO:0000259" key="3">
    <source>
        <dbReference type="Pfam" id="PF00534"/>
    </source>
</evidence>
<name>A0A8T5VFP8_9BRAD</name>
<evidence type="ECO:0000313" key="5">
    <source>
        <dbReference type="EMBL" id="UPT91018.1"/>
    </source>
</evidence>
<dbReference type="EC" id="2.4.-.-" evidence="5"/>
<protein>
    <submittedName>
        <fullName evidence="5">Glycosyltransferase</fullName>
        <ecNumber evidence="5">2.4.-.-</ecNumber>
    </submittedName>
</protein>
<evidence type="ECO:0000256" key="2">
    <source>
        <dbReference type="ARBA" id="ARBA00022679"/>
    </source>
</evidence>
<evidence type="ECO:0000313" key="6">
    <source>
        <dbReference type="Proteomes" id="UP000551709"/>
    </source>
</evidence>
<dbReference type="PANTHER" id="PTHR12526:SF510">
    <property type="entry name" value="D-INOSITOL 3-PHOSPHATE GLYCOSYLTRANSFERASE"/>
    <property type="match status" value="1"/>
</dbReference>
<dbReference type="InterPro" id="IPR001296">
    <property type="entry name" value="Glyco_trans_1"/>
</dbReference>